<feature type="transmembrane region" description="Helical" evidence="1">
    <location>
        <begin position="119"/>
        <end position="140"/>
    </location>
</feature>
<feature type="transmembrane region" description="Helical" evidence="1">
    <location>
        <begin position="86"/>
        <end position="107"/>
    </location>
</feature>
<feature type="transmembrane region" description="Helical" evidence="1">
    <location>
        <begin position="60"/>
        <end position="79"/>
    </location>
</feature>
<accession>A0A963YX86</accession>
<evidence type="ECO:0000256" key="1">
    <source>
        <dbReference type="SAM" id="Phobius"/>
    </source>
</evidence>
<keyword evidence="1" id="KW-0812">Transmembrane</keyword>
<feature type="transmembrane region" description="Helical" evidence="1">
    <location>
        <begin position="293"/>
        <end position="313"/>
    </location>
</feature>
<feature type="transmembrane region" description="Helical" evidence="1">
    <location>
        <begin position="270"/>
        <end position="287"/>
    </location>
</feature>
<evidence type="ECO:0000313" key="3">
    <source>
        <dbReference type="Proteomes" id="UP000708298"/>
    </source>
</evidence>
<keyword evidence="1" id="KW-1133">Transmembrane helix</keyword>
<feature type="transmembrane region" description="Helical" evidence="1">
    <location>
        <begin position="241"/>
        <end position="263"/>
    </location>
</feature>
<gene>
    <name evidence="2" type="ORF">ASILVAE211_22540</name>
</gene>
<name>A0A963YX86_9PROT</name>
<keyword evidence="1" id="KW-0472">Membrane</keyword>
<feature type="transmembrane region" description="Helical" evidence="1">
    <location>
        <begin position="207"/>
        <end position="229"/>
    </location>
</feature>
<feature type="transmembrane region" description="Helical" evidence="1">
    <location>
        <begin position="178"/>
        <end position="195"/>
    </location>
</feature>
<organism evidence="2 3">
    <name type="scientific">Acidisoma silvae</name>
    <dbReference type="NCBI Taxonomy" id="2802396"/>
    <lineage>
        <taxon>Bacteria</taxon>
        <taxon>Pseudomonadati</taxon>
        <taxon>Pseudomonadota</taxon>
        <taxon>Alphaproteobacteria</taxon>
        <taxon>Acetobacterales</taxon>
        <taxon>Acidocellaceae</taxon>
        <taxon>Acidisoma</taxon>
    </lineage>
</organism>
<dbReference type="Proteomes" id="UP000708298">
    <property type="component" value="Unassembled WGS sequence"/>
</dbReference>
<reference evidence="2" key="2">
    <citation type="submission" date="2021-01" db="EMBL/GenBank/DDBJ databases">
        <authorList>
            <person name="Mieszkin S."/>
            <person name="Pouder E."/>
            <person name="Alain K."/>
        </authorList>
    </citation>
    <scope>NUCLEOTIDE SEQUENCE</scope>
    <source>
        <strain evidence="2">HW T2.11</strain>
    </source>
</reference>
<feature type="transmembrane region" description="Helical" evidence="1">
    <location>
        <begin position="147"/>
        <end position="166"/>
    </location>
</feature>
<evidence type="ECO:0000313" key="2">
    <source>
        <dbReference type="EMBL" id="MCB8877985.1"/>
    </source>
</evidence>
<protein>
    <recommendedName>
        <fullName evidence="4">DUF2157 domain-containing protein</fullName>
    </recommendedName>
</protein>
<reference evidence="2" key="1">
    <citation type="journal article" date="2021" name="Microorganisms">
        <title>Acidisoma silvae sp. nov. and Acidisomacellulosilytica sp. nov., Two Acidophilic Bacteria Isolated from Decaying Wood, Hydrolyzing Cellulose and Producing Poly-3-hydroxybutyrate.</title>
        <authorList>
            <person name="Mieszkin S."/>
            <person name="Pouder E."/>
            <person name="Uroz S."/>
            <person name="Simon-Colin C."/>
            <person name="Alain K."/>
        </authorList>
    </citation>
    <scope>NUCLEOTIDE SEQUENCE</scope>
    <source>
        <strain evidence="2">HW T2.11</strain>
    </source>
</reference>
<dbReference type="EMBL" id="JAESVB010000021">
    <property type="protein sequence ID" value="MCB8877985.1"/>
    <property type="molecule type" value="Genomic_DNA"/>
</dbReference>
<evidence type="ECO:0008006" key="4">
    <source>
        <dbReference type="Google" id="ProtNLM"/>
    </source>
</evidence>
<dbReference type="RefSeq" id="WP_227323631.1">
    <property type="nucleotide sequence ID" value="NZ_JAESVB010000021.1"/>
</dbReference>
<feature type="transmembrane region" description="Helical" evidence="1">
    <location>
        <begin position="33"/>
        <end position="54"/>
    </location>
</feature>
<comment type="caution">
    <text evidence="2">The sequence shown here is derived from an EMBL/GenBank/DDBJ whole genome shotgun (WGS) entry which is preliminary data.</text>
</comment>
<keyword evidence="3" id="KW-1185">Reference proteome</keyword>
<sequence>MKVTLDLTRLLQEGAITAAEHERLMRLGYQDTSLVLVNVLVGFGVIAVSIGMLALLPSAFVGAAIGAVLMLAGLILSIAGPSRWSVLSSICILIAALLLGTGLVLLSQGMASFGDSSELHSLMPLGIAFVLVAGLFGGCAALARSGLLASLSVLVLFAALGGSSYYDAATYGFQVTEPLATVVLFGALALVAHILSRSLASPWERLAVFVARTALFLANLGFWVGSLWGDDLDWLGRNTHVAMSAHAFAVVWAILLIGMGIWAGRANRRWVLNLVAVFGGIHFYTQWFECVGATPGSLLIGGLVLLGCALVLWRMNLALITKPARLAS</sequence>
<dbReference type="AlphaFoldDB" id="A0A963YX86"/>
<proteinExistence type="predicted"/>